<dbReference type="PROSITE" id="PS50885">
    <property type="entry name" value="HAMP"/>
    <property type="match status" value="1"/>
</dbReference>
<dbReference type="GO" id="GO:0005524">
    <property type="term" value="F:ATP binding"/>
    <property type="evidence" value="ECO:0007669"/>
    <property type="project" value="UniProtKB-KW"/>
</dbReference>
<evidence type="ECO:0000259" key="18">
    <source>
        <dbReference type="PROSITE" id="PS50885"/>
    </source>
</evidence>
<evidence type="ECO:0000256" key="10">
    <source>
        <dbReference type="ARBA" id="ARBA00022777"/>
    </source>
</evidence>
<evidence type="ECO:0000256" key="7">
    <source>
        <dbReference type="ARBA" id="ARBA00022679"/>
    </source>
</evidence>
<dbReference type="InterPro" id="IPR036097">
    <property type="entry name" value="HisK_dim/P_sf"/>
</dbReference>
<dbReference type="EC" id="2.7.13.3" evidence="3"/>
<evidence type="ECO:0000256" key="6">
    <source>
        <dbReference type="ARBA" id="ARBA00022553"/>
    </source>
</evidence>
<dbReference type="FunFam" id="1.10.287.130:FF:000049">
    <property type="entry name" value="C4-dicarboxylate transport sensor protein DctB"/>
    <property type="match status" value="1"/>
</dbReference>
<dbReference type="PRINTS" id="PR00344">
    <property type="entry name" value="BCTRLSENSOR"/>
</dbReference>
<evidence type="ECO:0000256" key="8">
    <source>
        <dbReference type="ARBA" id="ARBA00022692"/>
    </source>
</evidence>
<accession>A0A0K6II08</accession>
<keyword evidence="11" id="KW-0067">ATP-binding</keyword>
<feature type="domain" description="Histidine kinase" evidence="17">
    <location>
        <begin position="414"/>
        <end position="635"/>
    </location>
</feature>
<feature type="transmembrane region" description="Helical" evidence="16">
    <location>
        <begin position="300"/>
        <end position="319"/>
    </location>
</feature>
<dbReference type="GO" id="GO:0000155">
    <property type="term" value="F:phosphorelay sensor kinase activity"/>
    <property type="evidence" value="ECO:0007669"/>
    <property type="project" value="InterPro"/>
</dbReference>
<dbReference type="SMART" id="SM00304">
    <property type="entry name" value="HAMP"/>
    <property type="match status" value="1"/>
</dbReference>
<dbReference type="Gene3D" id="1.20.58.920">
    <property type="match status" value="1"/>
</dbReference>
<proteinExistence type="predicted"/>
<keyword evidence="6" id="KW-0597">Phosphoprotein</keyword>
<evidence type="ECO:0000256" key="2">
    <source>
        <dbReference type="ARBA" id="ARBA00004429"/>
    </source>
</evidence>
<keyword evidence="20" id="KW-1185">Reference proteome</keyword>
<dbReference type="PROSITE" id="PS50109">
    <property type="entry name" value="HIS_KIN"/>
    <property type="match status" value="1"/>
</dbReference>
<dbReference type="OrthoDB" id="1931120at2"/>
<evidence type="ECO:0000256" key="4">
    <source>
        <dbReference type="ARBA" id="ARBA00022475"/>
    </source>
</evidence>
<dbReference type="InterPro" id="IPR003660">
    <property type="entry name" value="HAMP_dom"/>
</dbReference>
<dbReference type="Gene3D" id="6.10.340.10">
    <property type="match status" value="1"/>
</dbReference>
<keyword evidence="14 16" id="KW-0472">Membrane</keyword>
<dbReference type="InterPro" id="IPR003661">
    <property type="entry name" value="HisK_dim/P_dom"/>
</dbReference>
<dbReference type="EMBL" id="CYHG01000002">
    <property type="protein sequence ID" value="CUB02740.1"/>
    <property type="molecule type" value="Genomic_DNA"/>
</dbReference>
<keyword evidence="13" id="KW-0902">Two-component regulatory system</keyword>
<keyword evidence="4" id="KW-1003">Cell membrane</keyword>
<gene>
    <name evidence="19" type="ORF">Ga0061065_10277</name>
</gene>
<evidence type="ECO:0000256" key="11">
    <source>
        <dbReference type="ARBA" id="ARBA00022840"/>
    </source>
</evidence>
<dbReference type="Proteomes" id="UP000182769">
    <property type="component" value="Unassembled WGS sequence"/>
</dbReference>
<dbReference type="InterPro" id="IPR003594">
    <property type="entry name" value="HATPase_dom"/>
</dbReference>
<dbReference type="PANTHER" id="PTHR43065:SF46">
    <property type="entry name" value="C4-DICARBOXYLATE TRANSPORT SENSOR PROTEIN DCTB"/>
    <property type="match status" value="1"/>
</dbReference>
<feature type="domain" description="HAMP" evidence="18">
    <location>
        <begin position="321"/>
        <end position="373"/>
    </location>
</feature>
<dbReference type="InterPro" id="IPR038188">
    <property type="entry name" value="TorS_sensor_sf"/>
</dbReference>
<dbReference type="CDD" id="cd00082">
    <property type="entry name" value="HisKA"/>
    <property type="match status" value="1"/>
</dbReference>
<dbReference type="SUPFAM" id="SSF55874">
    <property type="entry name" value="ATPase domain of HSP90 chaperone/DNA topoisomerase II/histidine kinase"/>
    <property type="match status" value="1"/>
</dbReference>
<dbReference type="STRING" id="1137284.GCA_001418205_00582"/>
<dbReference type="Pfam" id="PF02518">
    <property type="entry name" value="HATPase_c"/>
    <property type="match status" value="1"/>
</dbReference>
<dbReference type="GO" id="GO:0005886">
    <property type="term" value="C:plasma membrane"/>
    <property type="evidence" value="ECO:0007669"/>
    <property type="project" value="UniProtKB-SubCell"/>
</dbReference>
<evidence type="ECO:0000256" key="12">
    <source>
        <dbReference type="ARBA" id="ARBA00022989"/>
    </source>
</evidence>
<keyword evidence="7" id="KW-0808">Transferase</keyword>
<dbReference type="SUPFAM" id="SSF47384">
    <property type="entry name" value="Homodimeric domain of signal transducing histidine kinase"/>
    <property type="match status" value="1"/>
</dbReference>
<evidence type="ECO:0000256" key="1">
    <source>
        <dbReference type="ARBA" id="ARBA00000085"/>
    </source>
</evidence>
<dbReference type="InterPro" id="IPR036890">
    <property type="entry name" value="HATPase_C_sf"/>
</dbReference>
<dbReference type="SUPFAM" id="SSF158472">
    <property type="entry name" value="HAMP domain-like"/>
    <property type="match status" value="1"/>
</dbReference>
<sequence>MGLNLHYWVRHIGIGGRLFLAFVLISSITIVASSLATNTYLQLSNKLQMLQHQDIPGLDAAARLNDKSRLIVATAPLLVSSESNTARLQAMAELNSAIDEMDQLMRNLPDYNRYFVELIAQIHNSLTLLNQNVEQREQVHLELIQALLITFPRLQRLIDQIDQLPSSESLAIISRLYYFSGMAEKIRNDASFNELDYTFLHLERLGTEIQKEADALNIPDETLSELREIIKIGSRQGALFLMKNKELDLLYQQSFYLQNSQNHIQQLAAQINQYTNRTNDSIESSLDKAIQSINISIRSVLLLSLASLIVAGAISWFYVQRNVLQRIQELQQNMRAIASSKLDTQIRIIGDDEVSRMARDLKHFQKTAIQVEQTNQRLAAEVVERVAAEAQLKATQNELVQAGKLAALGQLSVGITHEINQPLTAIASYLHSVERRLDKEQPDKAREGLAKISRLLDKIASITRHLKAFAREAGTELSPVHVNDVIQDTIELMSNRLREKQFQFEYHPGPPGLTVLAEPIRLEQVLVNLLSNALDALEVASFDHLTQTLQPAVRIQVVDKNTHIEIHVEDNGIGIESDKLELIFDPFFTQKEVGQGLGLGLSISYNIIQDFGGQIRVSSIPNQGSCFTLILNKAEQ</sequence>
<evidence type="ECO:0000259" key="17">
    <source>
        <dbReference type="PROSITE" id="PS50109"/>
    </source>
</evidence>
<evidence type="ECO:0000256" key="15">
    <source>
        <dbReference type="ARBA" id="ARBA00073143"/>
    </source>
</evidence>
<evidence type="ECO:0000256" key="14">
    <source>
        <dbReference type="ARBA" id="ARBA00023136"/>
    </source>
</evidence>
<feature type="transmembrane region" description="Helical" evidence="16">
    <location>
        <begin position="20"/>
        <end position="41"/>
    </location>
</feature>
<dbReference type="InterPro" id="IPR005467">
    <property type="entry name" value="His_kinase_dom"/>
</dbReference>
<evidence type="ECO:0000256" key="9">
    <source>
        <dbReference type="ARBA" id="ARBA00022741"/>
    </source>
</evidence>
<keyword evidence="10 19" id="KW-0418">Kinase</keyword>
<evidence type="ECO:0000256" key="3">
    <source>
        <dbReference type="ARBA" id="ARBA00012438"/>
    </source>
</evidence>
<dbReference type="RefSeq" id="WP_055461713.1">
    <property type="nucleotide sequence ID" value="NZ_CYHG01000002.1"/>
</dbReference>
<keyword evidence="12 16" id="KW-1133">Transmembrane helix</keyword>
<comment type="subcellular location">
    <subcellularLocation>
        <location evidence="2">Cell inner membrane</location>
        <topology evidence="2">Multi-pass membrane protein</topology>
    </subcellularLocation>
</comment>
<name>A0A0K6II08_9GAMM</name>
<dbReference type="Pfam" id="PF00512">
    <property type="entry name" value="HisKA"/>
    <property type="match status" value="1"/>
</dbReference>
<organism evidence="19 20">
    <name type="scientific">Marinomonas fungiae</name>
    <dbReference type="NCBI Taxonomy" id="1137284"/>
    <lineage>
        <taxon>Bacteria</taxon>
        <taxon>Pseudomonadati</taxon>
        <taxon>Pseudomonadota</taxon>
        <taxon>Gammaproteobacteria</taxon>
        <taxon>Oceanospirillales</taxon>
        <taxon>Oceanospirillaceae</taxon>
        <taxon>Marinomonas</taxon>
    </lineage>
</organism>
<comment type="catalytic activity">
    <reaction evidence="1">
        <text>ATP + protein L-histidine = ADP + protein N-phospho-L-histidine.</text>
        <dbReference type="EC" id="2.7.13.3"/>
    </reaction>
</comment>
<protein>
    <recommendedName>
        <fullName evidence="15">C4-dicarboxylate transport sensor protein DctB</fullName>
        <ecNumber evidence="3">2.7.13.3</ecNumber>
    </recommendedName>
</protein>
<evidence type="ECO:0000256" key="5">
    <source>
        <dbReference type="ARBA" id="ARBA00022519"/>
    </source>
</evidence>
<reference evidence="20" key="1">
    <citation type="submission" date="2015-08" db="EMBL/GenBank/DDBJ databases">
        <authorList>
            <person name="Varghese N."/>
        </authorList>
    </citation>
    <scope>NUCLEOTIDE SEQUENCE [LARGE SCALE GENOMIC DNA]</scope>
    <source>
        <strain evidence="20">JCM 18476</strain>
    </source>
</reference>
<keyword evidence="8 16" id="KW-0812">Transmembrane</keyword>
<dbReference type="PANTHER" id="PTHR43065">
    <property type="entry name" value="SENSOR HISTIDINE KINASE"/>
    <property type="match status" value="1"/>
</dbReference>
<keyword evidence="5" id="KW-0997">Cell inner membrane</keyword>
<evidence type="ECO:0000256" key="13">
    <source>
        <dbReference type="ARBA" id="ARBA00023012"/>
    </source>
</evidence>
<dbReference type="Gene3D" id="3.30.565.10">
    <property type="entry name" value="Histidine kinase-like ATPase, C-terminal domain"/>
    <property type="match status" value="1"/>
</dbReference>
<dbReference type="InterPro" id="IPR004358">
    <property type="entry name" value="Sig_transdc_His_kin-like_C"/>
</dbReference>
<dbReference type="AlphaFoldDB" id="A0A0K6II08"/>
<dbReference type="Gene3D" id="1.10.287.130">
    <property type="match status" value="1"/>
</dbReference>
<dbReference type="SMART" id="SM00387">
    <property type="entry name" value="HATPase_c"/>
    <property type="match status" value="1"/>
</dbReference>
<dbReference type="SMART" id="SM00388">
    <property type="entry name" value="HisKA"/>
    <property type="match status" value="1"/>
</dbReference>
<evidence type="ECO:0000256" key="16">
    <source>
        <dbReference type="SAM" id="Phobius"/>
    </source>
</evidence>
<keyword evidence="9" id="KW-0547">Nucleotide-binding</keyword>
<evidence type="ECO:0000313" key="19">
    <source>
        <dbReference type="EMBL" id="CUB02740.1"/>
    </source>
</evidence>
<evidence type="ECO:0000313" key="20">
    <source>
        <dbReference type="Proteomes" id="UP000182769"/>
    </source>
</evidence>